<comment type="caution">
    <text evidence="1">The sequence shown here is derived from an EMBL/GenBank/DDBJ whole genome shotgun (WGS) entry which is preliminary data.</text>
</comment>
<reference evidence="2" key="1">
    <citation type="journal article" date="2019" name="Int. J. Syst. Evol. Microbiol.">
        <title>The Global Catalogue of Microorganisms (GCM) 10K type strain sequencing project: providing services to taxonomists for standard genome sequencing and annotation.</title>
        <authorList>
            <consortium name="The Broad Institute Genomics Platform"/>
            <consortium name="The Broad Institute Genome Sequencing Center for Infectious Disease"/>
            <person name="Wu L."/>
            <person name="Ma J."/>
        </authorList>
    </citation>
    <scope>NUCLEOTIDE SEQUENCE [LARGE SCALE GENOMIC DNA]</scope>
    <source>
        <strain evidence="2">CGMCC 1.6960</strain>
    </source>
</reference>
<organism evidence="1 2">
    <name type="scientific">Agrococcus terreus</name>
    <dbReference type="NCBI Taxonomy" id="574649"/>
    <lineage>
        <taxon>Bacteria</taxon>
        <taxon>Bacillati</taxon>
        <taxon>Actinomycetota</taxon>
        <taxon>Actinomycetes</taxon>
        <taxon>Micrococcales</taxon>
        <taxon>Microbacteriaceae</taxon>
        <taxon>Agrococcus</taxon>
    </lineage>
</organism>
<accession>A0ABQ2KC39</accession>
<evidence type="ECO:0000313" key="1">
    <source>
        <dbReference type="EMBL" id="GGN77359.1"/>
    </source>
</evidence>
<dbReference type="EMBL" id="BMLM01000001">
    <property type="protein sequence ID" value="GGN77359.1"/>
    <property type="molecule type" value="Genomic_DNA"/>
</dbReference>
<dbReference type="SUPFAM" id="SSF53474">
    <property type="entry name" value="alpha/beta-Hydrolases"/>
    <property type="match status" value="1"/>
</dbReference>
<keyword evidence="2" id="KW-1185">Reference proteome</keyword>
<dbReference type="InterPro" id="IPR029058">
    <property type="entry name" value="AB_hydrolase_fold"/>
</dbReference>
<dbReference type="RefSeq" id="WP_188715051.1">
    <property type="nucleotide sequence ID" value="NZ_BAABBD010000001.1"/>
</dbReference>
<dbReference type="Gene3D" id="3.40.50.1820">
    <property type="entry name" value="alpha/beta hydrolase"/>
    <property type="match status" value="1"/>
</dbReference>
<name>A0ABQ2KC39_9MICO</name>
<evidence type="ECO:0000313" key="2">
    <source>
        <dbReference type="Proteomes" id="UP000626982"/>
    </source>
</evidence>
<protein>
    <recommendedName>
        <fullName evidence="3">Alpha/beta hydrolase</fullName>
    </recommendedName>
</protein>
<evidence type="ECO:0008006" key="3">
    <source>
        <dbReference type="Google" id="ProtNLM"/>
    </source>
</evidence>
<sequence length="567" mass="56051">MSAGSGGGSFGAPVGSLGGFTGGGSFTGGGGSFAPGPGAAPQGKRGVTVAWDPTATGAVTAQLREARQRVLDAARALRTAPDLRVPAGAGIDAARLATCADELAARTAALARLADELERLADTTLLAGRAYEHASQAVRGAIEELAGHAAWAGGRLLGAGAAALGGIAATSLLGLAPVALAVGLAAVPLAAWLATSRPDLLARAVAAAPGLAATASRGTGGAADAAMTRVDAFLQQTSGFWDRAGEALLATPGFAAALRLGVESADEMAAGFLGVPLPVVEALERGIGEDELLALLAGGAAIGVRAGAGVGQVRPAVLVRDTTAAPTPVTAPAEAMRVLRGQPDQVVVHELRQPDGSRRFQVFVDGTQDFGLSRETGLDGLANVENGAAAVSAHEGSAAALAEALRSAGVGPGDAVDLFGYSQGGHAAMGVAASGDFDVRSVTTIGSPVDGLDVPQGVAVLPLAQAGDLVPAAMGSPDEPGRLGELVAAARGVEAHAPAAPTVELAPAHGVGSGAFARHDPEGYLVALEGAPAESTRMERFVDRLERQLDGAEGVATTSVRLRREGV</sequence>
<proteinExistence type="predicted"/>
<dbReference type="Proteomes" id="UP000626982">
    <property type="component" value="Unassembled WGS sequence"/>
</dbReference>
<gene>
    <name evidence="1" type="ORF">GCM10010968_01830</name>
</gene>